<accession>A0AAP0H220</accession>
<name>A0AAP0H220_9ASTR</name>
<keyword evidence="4" id="KW-1185">Reference proteome</keyword>
<proteinExistence type="inferred from homology"/>
<comment type="similarity">
    <text evidence="1">Belongs to the NDRG family.</text>
</comment>
<dbReference type="EMBL" id="JBCNJP010000010">
    <property type="protein sequence ID" value="KAK9072013.1"/>
    <property type="molecule type" value="Genomic_DNA"/>
</dbReference>
<keyword evidence="2" id="KW-1133">Transmembrane helix</keyword>
<dbReference type="SUPFAM" id="SSF53474">
    <property type="entry name" value="alpha/beta-Hydrolases"/>
    <property type="match status" value="1"/>
</dbReference>
<dbReference type="InterPro" id="IPR004142">
    <property type="entry name" value="NDRG"/>
</dbReference>
<evidence type="ECO:0000313" key="3">
    <source>
        <dbReference type="EMBL" id="KAK9072013.1"/>
    </source>
</evidence>
<evidence type="ECO:0000256" key="1">
    <source>
        <dbReference type="ARBA" id="ARBA00005598"/>
    </source>
</evidence>
<sequence length="369" mass="41312">MAASAHSIAAELPTIYPRGKTHPVSKDSSSLLNQLPCYSTTSASITLLRLAMRSFLDFLFNTMKHQTVSDTGQNGLGVNVALAHGKMDWLGNGSKWILVKKQLGASSISMDEPVPSVVDLSDQILVVLNHFRLGSVMCMGAMAGAYILTLFAIKYSERVTGLILISPICRAASWNEWFYNKIMSRLLYYCGMCDIIKELLIQRYFSKGVCGNLEVPESEMVRACRKLLGERDSINVWRYLRALDRRPDITKDLESLECKTIIFVGDHSPFHDEALHMSTKLGRDCSTLVEVHPCGSMVTVEQPHAMLIPLEYFLKGFGLYRSCQFNDSPRSPLDSCCIDPKLLYPEHMGLKLRPIKTRVSPLQPRANKS</sequence>
<organism evidence="3 4">
    <name type="scientific">Deinandra increscens subsp. villosa</name>
    <dbReference type="NCBI Taxonomy" id="3103831"/>
    <lineage>
        <taxon>Eukaryota</taxon>
        <taxon>Viridiplantae</taxon>
        <taxon>Streptophyta</taxon>
        <taxon>Embryophyta</taxon>
        <taxon>Tracheophyta</taxon>
        <taxon>Spermatophyta</taxon>
        <taxon>Magnoliopsida</taxon>
        <taxon>eudicotyledons</taxon>
        <taxon>Gunneridae</taxon>
        <taxon>Pentapetalae</taxon>
        <taxon>asterids</taxon>
        <taxon>campanulids</taxon>
        <taxon>Asterales</taxon>
        <taxon>Asteraceae</taxon>
        <taxon>Asteroideae</taxon>
        <taxon>Heliantheae alliance</taxon>
        <taxon>Madieae</taxon>
        <taxon>Madiinae</taxon>
        <taxon>Deinandra</taxon>
    </lineage>
</organism>
<reference evidence="3 4" key="1">
    <citation type="submission" date="2024-04" db="EMBL/GenBank/DDBJ databases">
        <title>The reference genome of an endangered Asteraceae, Deinandra increscens subsp. villosa, native to the Central Coast of California.</title>
        <authorList>
            <person name="Guilliams M."/>
            <person name="Hasenstab-Lehman K."/>
            <person name="Meyer R."/>
            <person name="Mcevoy S."/>
        </authorList>
    </citation>
    <scope>NUCLEOTIDE SEQUENCE [LARGE SCALE GENOMIC DNA]</scope>
    <source>
        <tissue evidence="3">Leaf</tissue>
    </source>
</reference>
<dbReference type="AlphaFoldDB" id="A0AAP0H220"/>
<dbReference type="PANTHER" id="PTHR11034">
    <property type="entry name" value="N-MYC DOWNSTREAM REGULATED"/>
    <property type="match status" value="1"/>
</dbReference>
<evidence type="ECO:0000256" key="2">
    <source>
        <dbReference type="SAM" id="Phobius"/>
    </source>
</evidence>
<gene>
    <name evidence="3" type="ORF">SSX86_008445</name>
</gene>
<keyword evidence="2" id="KW-0812">Transmembrane</keyword>
<dbReference type="InterPro" id="IPR029058">
    <property type="entry name" value="AB_hydrolase_fold"/>
</dbReference>
<feature type="transmembrane region" description="Helical" evidence="2">
    <location>
        <begin position="133"/>
        <end position="153"/>
    </location>
</feature>
<keyword evidence="2" id="KW-0472">Membrane</keyword>
<dbReference type="Pfam" id="PF03096">
    <property type="entry name" value="Ndr"/>
    <property type="match status" value="1"/>
</dbReference>
<dbReference type="Proteomes" id="UP001408789">
    <property type="component" value="Unassembled WGS sequence"/>
</dbReference>
<comment type="caution">
    <text evidence="3">The sequence shown here is derived from an EMBL/GenBank/DDBJ whole genome shotgun (WGS) entry which is preliminary data.</text>
</comment>
<dbReference type="Gene3D" id="3.40.50.1820">
    <property type="entry name" value="alpha/beta hydrolase"/>
    <property type="match status" value="1"/>
</dbReference>
<protein>
    <submittedName>
        <fullName evidence="3">Uncharacterized protein</fullName>
    </submittedName>
</protein>
<evidence type="ECO:0000313" key="4">
    <source>
        <dbReference type="Proteomes" id="UP001408789"/>
    </source>
</evidence>